<dbReference type="GO" id="GO:0035556">
    <property type="term" value="P:intracellular signal transduction"/>
    <property type="evidence" value="ECO:0007669"/>
    <property type="project" value="InterPro"/>
</dbReference>
<dbReference type="GO" id="GO:2000431">
    <property type="term" value="P:regulation of cytokinesis, actomyosin contractile ring assembly"/>
    <property type="evidence" value="ECO:0007669"/>
    <property type="project" value="InterPro"/>
</dbReference>
<dbReference type="GO" id="GO:0000281">
    <property type="term" value="P:mitotic cytokinesis"/>
    <property type="evidence" value="ECO:0007669"/>
    <property type="project" value="TreeGrafter"/>
</dbReference>
<sequence length="822" mass="94356">MDPDHSFREDLSALVRRDAVKRCTTQICVVGEELANDERLNELLAMHFKLKVVYSEKDGREYTDSDMVFLVRSFESSEFTVLREANKRILGPGVIYAFASRGHEIIPFPRENRPLFSYSMKDVRMCASGTNNDESRKLVDLIHFMGGSARRDLSNTPNEYLVAKAARGSKYRDAVRFNLPIMNIEWVYASWKRRNEVDFRATEKSFMDEHRLKPFEGLRLCFIGFNHDDKVEMAEVTTRNKGHVVLHHREATHAVFETIVGMDRDRLKGRVDDSSKAFNVTKQWFWTSVDRGVCMDEEAFPAFEQTQVKLQPRENRKRQAASPGADDGVPAANRRNMSKTSIDNLESSNNSALPEHLFSTDDLEKLTISPRRVDKRRMLCLEMLETEENYLRALNLMANEFKTPLEERNADPANEVLTKSEMAQIFGKIPPLIQVHSNIARNLRTLIRHNWRNDNLIGKMWADHHNDLQKVYPPFINSYDTAKQMLDDCDAMKPRFHNFLKAVESRPECARNTLRDLLIRPVQRLPSVILLLKELAKRTEKSNPDYAYITHAIGYVEQVVSLSNESRRQTDNYARLLELLNEIDGLPADFVSSSRAIISQVEMNVLATGGNWTDLKGRTICFIAFNDFVVLAKVRTGVQNLNLTQKTNKNLTLSRNISFIDSLKFRSEKKKYKYSRLCYFSMFRKIERVTARGAHGTIYVVTLRDNIGGDEPLIVQPGGDYTTDSLDYFMNTLCKHAGMMASRELPIETIDDEYFATSLQTSYPETYQLLLKAMGNMTESSKDGTLRRSSTFKRAVSSVSLSLSRISKFSSRSNLHNMSERS</sequence>
<dbReference type="PANTHER" id="PTHR16777">
    <property type="entry name" value="PROTEIN ECT2"/>
    <property type="match status" value="1"/>
</dbReference>
<dbReference type="InterPro" id="IPR036420">
    <property type="entry name" value="BRCT_dom_sf"/>
</dbReference>
<dbReference type="Gene3D" id="1.20.900.10">
    <property type="entry name" value="Dbl homology (DH) domain"/>
    <property type="match status" value="1"/>
</dbReference>
<dbReference type="WBParaSite" id="L893_g1194.t1">
    <property type="protein sequence ID" value="L893_g1194.t1"/>
    <property type="gene ID" value="L893_g1194"/>
</dbReference>
<dbReference type="PROSITE" id="PS00741">
    <property type="entry name" value="DH_1"/>
    <property type="match status" value="1"/>
</dbReference>
<dbReference type="CDD" id="cd00160">
    <property type="entry name" value="RhoGEF"/>
    <property type="match status" value="1"/>
</dbReference>
<feature type="domain" description="BRCT" evidence="3">
    <location>
        <begin position="210"/>
        <end position="302"/>
    </location>
</feature>
<dbReference type="GO" id="GO:0005085">
    <property type="term" value="F:guanyl-nucleotide exchange factor activity"/>
    <property type="evidence" value="ECO:0007669"/>
    <property type="project" value="InterPro"/>
</dbReference>
<dbReference type="Pfam" id="PF00621">
    <property type="entry name" value="RhoGEF"/>
    <property type="match status" value="1"/>
</dbReference>
<evidence type="ECO:0000313" key="4">
    <source>
        <dbReference type="Proteomes" id="UP000095287"/>
    </source>
</evidence>
<evidence type="ECO:0000313" key="5">
    <source>
        <dbReference type="WBParaSite" id="L893_g1194.t1"/>
    </source>
</evidence>
<proteinExistence type="predicted"/>
<dbReference type="InterPro" id="IPR001331">
    <property type="entry name" value="GDS_CDC24_CS"/>
</dbReference>
<dbReference type="PANTHER" id="PTHR16777:SF2">
    <property type="entry name" value="PROTEIN ECT2"/>
    <property type="match status" value="1"/>
</dbReference>
<dbReference type="SMART" id="SM00292">
    <property type="entry name" value="BRCT"/>
    <property type="match status" value="2"/>
</dbReference>
<dbReference type="AlphaFoldDB" id="A0A1I7Y217"/>
<dbReference type="Proteomes" id="UP000095287">
    <property type="component" value="Unplaced"/>
</dbReference>
<dbReference type="PROSITE" id="PS50010">
    <property type="entry name" value="DH_2"/>
    <property type="match status" value="1"/>
</dbReference>
<dbReference type="Gene3D" id="3.40.50.10190">
    <property type="entry name" value="BRCT domain"/>
    <property type="match status" value="3"/>
</dbReference>
<dbReference type="InterPro" id="IPR000219">
    <property type="entry name" value="DH_dom"/>
</dbReference>
<dbReference type="GO" id="GO:0005096">
    <property type="term" value="F:GTPase activator activity"/>
    <property type="evidence" value="ECO:0007669"/>
    <property type="project" value="InterPro"/>
</dbReference>
<dbReference type="Pfam" id="PF21243">
    <property type="entry name" value="ECT2_BRCT0"/>
    <property type="match status" value="1"/>
</dbReference>
<dbReference type="PROSITE" id="PS50172">
    <property type="entry name" value="BRCT"/>
    <property type="match status" value="2"/>
</dbReference>
<dbReference type="GO" id="GO:0007399">
    <property type="term" value="P:nervous system development"/>
    <property type="evidence" value="ECO:0007669"/>
    <property type="project" value="TreeGrafter"/>
</dbReference>
<reference evidence="5" key="1">
    <citation type="submission" date="2016-11" db="UniProtKB">
        <authorList>
            <consortium name="WormBaseParasite"/>
        </authorList>
    </citation>
    <scope>IDENTIFICATION</scope>
</reference>
<accession>A0A1I7Y217</accession>
<dbReference type="SMART" id="SM00325">
    <property type="entry name" value="RhoGEF"/>
    <property type="match status" value="1"/>
</dbReference>
<evidence type="ECO:0000256" key="1">
    <source>
        <dbReference type="SAM" id="MobiDB-lite"/>
    </source>
</evidence>
<evidence type="ECO:0000259" key="2">
    <source>
        <dbReference type="PROSITE" id="PS50010"/>
    </source>
</evidence>
<feature type="domain" description="DH" evidence="2">
    <location>
        <begin position="375"/>
        <end position="566"/>
    </location>
</feature>
<evidence type="ECO:0000259" key="3">
    <source>
        <dbReference type="PROSITE" id="PS50172"/>
    </source>
</evidence>
<dbReference type="SUPFAM" id="SSF52113">
    <property type="entry name" value="BRCT domain"/>
    <property type="match status" value="2"/>
</dbReference>
<dbReference type="GO" id="GO:0005938">
    <property type="term" value="C:cell cortex"/>
    <property type="evidence" value="ECO:0007669"/>
    <property type="project" value="TreeGrafter"/>
</dbReference>
<feature type="domain" description="BRCT" evidence="3">
    <location>
        <begin position="120"/>
        <end position="204"/>
    </location>
</feature>
<name>A0A1I7Y217_9BILA</name>
<feature type="region of interest" description="Disordered" evidence="1">
    <location>
        <begin position="310"/>
        <end position="336"/>
    </location>
</feature>
<dbReference type="InterPro" id="IPR001357">
    <property type="entry name" value="BRCT_dom"/>
</dbReference>
<dbReference type="InterPro" id="IPR049396">
    <property type="entry name" value="ECT2_BRCT0"/>
</dbReference>
<dbReference type="Pfam" id="PF12738">
    <property type="entry name" value="PTCB-BRCT"/>
    <property type="match status" value="1"/>
</dbReference>
<protein>
    <submittedName>
        <fullName evidence="5">Protein ECT2</fullName>
    </submittedName>
</protein>
<keyword evidence="4" id="KW-1185">Reference proteome</keyword>
<organism evidence="4 5">
    <name type="scientific">Steinernema glaseri</name>
    <dbReference type="NCBI Taxonomy" id="37863"/>
    <lineage>
        <taxon>Eukaryota</taxon>
        <taxon>Metazoa</taxon>
        <taxon>Ecdysozoa</taxon>
        <taxon>Nematoda</taxon>
        <taxon>Chromadorea</taxon>
        <taxon>Rhabditida</taxon>
        <taxon>Tylenchina</taxon>
        <taxon>Panagrolaimomorpha</taxon>
        <taxon>Strongyloidoidea</taxon>
        <taxon>Steinernematidae</taxon>
        <taxon>Steinernema</taxon>
    </lineage>
</organism>
<dbReference type="InterPro" id="IPR026817">
    <property type="entry name" value="Ect2"/>
</dbReference>
<dbReference type="GO" id="GO:0005634">
    <property type="term" value="C:nucleus"/>
    <property type="evidence" value="ECO:0007669"/>
    <property type="project" value="InterPro"/>
</dbReference>
<dbReference type="InterPro" id="IPR035899">
    <property type="entry name" value="DBL_dom_sf"/>
</dbReference>
<dbReference type="SUPFAM" id="SSF48065">
    <property type="entry name" value="DBL homology domain (DH-domain)"/>
    <property type="match status" value="1"/>
</dbReference>